<dbReference type="InterPro" id="IPR013162">
    <property type="entry name" value="CD80_C2-set"/>
</dbReference>
<protein>
    <submittedName>
        <fullName evidence="15">Nectin-4 isoform X1</fullName>
    </submittedName>
</protein>
<reference evidence="15" key="1">
    <citation type="submission" date="2025-08" db="UniProtKB">
        <authorList>
            <consortium name="RefSeq"/>
        </authorList>
    </citation>
    <scope>IDENTIFICATION</scope>
</reference>
<evidence type="ECO:0000256" key="2">
    <source>
        <dbReference type="ARBA" id="ARBA00007810"/>
    </source>
</evidence>
<dbReference type="Pfam" id="PF07686">
    <property type="entry name" value="V-set"/>
    <property type="match status" value="1"/>
</dbReference>
<dbReference type="SMART" id="SM00408">
    <property type="entry name" value="IGc2"/>
    <property type="match status" value="1"/>
</dbReference>
<proteinExistence type="inferred from homology"/>
<dbReference type="PANTHER" id="PTHR23277:SF11">
    <property type="entry name" value="NECTIN-4"/>
    <property type="match status" value="1"/>
</dbReference>
<evidence type="ECO:0000256" key="3">
    <source>
        <dbReference type="ARBA" id="ARBA00022692"/>
    </source>
</evidence>
<dbReference type="GO" id="GO:0007157">
    <property type="term" value="P:heterophilic cell-cell adhesion via plasma membrane cell adhesion molecules"/>
    <property type="evidence" value="ECO:0007669"/>
    <property type="project" value="TreeGrafter"/>
</dbReference>
<dbReference type="InterPro" id="IPR013106">
    <property type="entry name" value="Ig_V-set"/>
</dbReference>
<feature type="domain" description="Ig-like" evidence="13">
    <location>
        <begin position="226"/>
        <end position="324"/>
    </location>
</feature>
<keyword evidence="5" id="KW-0677">Repeat</keyword>
<organism evidence="14 15">
    <name type="scientific">Salmo salar</name>
    <name type="common">Atlantic salmon</name>
    <dbReference type="NCBI Taxonomy" id="8030"/>
    <lineage>
        <taxon>Eukaryota</taxon>
        <taxon>Metazoa</taxon>
        <taxon>Chordata</taxon>
        <taxon>Craniata</taxon>
        <taxon>Vertebrata</taxon>
        <taxon>Euteleostomi</taxon>
        <taxon>Actinopterygii</taxon>
        <taxon>Neopterygii</taxon>
        <taxon>Teleostei</taxon>
        <taxon>Protacanthopterygii</taxon>
        <taxon>Salmoniformes</taxon>
        <taxon>Salmonidae</taxon>
        <taxon>Salmoninae</taxon>
        <taxon>Salmo</taxon>
    </lineage>
</organism>
<dbReference type="InterPro" id="IPR051427">
    <property type="entry name" value="Nectin/Nectin-like"/>
</dbReference>
<keyword evidence="10" id="KW-0325">Glycoprotein</keyword>
<dbReference type="SMART" id="SM00409">
    <property type="entry name" value="IG"/>
    <property type="match status" value="2"/>
</dbReference>
<dbReference type="Gene3D" id="2.60.40.10">
    <property type="entry name" value="Immunoglobulins"/>
    <property type="match status" value="3"/>
</dbReference>
<keyword evidence="9" id="KW-1015">Disulfide bond</keyword>
<dbReference type="InterPro" id="IPR013783">
    <property type="entry name" value="Ig-like_fold"/>
</dbReference>
<keyword evidence="4" id="KW-0732">Signal</keyword>
<evidence type="ECO:0000256" key="6">
    <source>
        <dbReference type="ARBA" id="ARBA00022889"/>
    </source>
</evidence>
<dbReference type="InterPro" id="IPR003599">
    <property type="entry name" value="Ig_sub"/>
</dbReference>
<keyword evidence="8 12" id="KW-0472">Membrane</keyword>
<accession>A0A1S3R604</accession>
<evidence type="ECO:0000256" key="11">
    <source>
        <dbReference type="SAM" id="MobiDB-lite"/>
    </source>
</evidence>
<dbReference type="GO" id="GO:0016020">
    <property type="term" value="C:membrane"/>
    <property type="evidence" value="ECO:0007669"/>
    <property type="project" value="UniProtKB-SubCell"/>
</dbReference>
<dbReference type="PANTHER" id="PTHR23277">
    <property type="entry name" value="NECTIN-RELATED"/>
    <property type="match status" value="1"/>
</dbReference>
<dbReference type="GO" id="GO:0005912">
    <property type="term" value="C:adherens junction"/>
    <property type="evidence" value="ECO:0007669"/>
    <property type="project" value="TreeGrafter"/>
</dbReference>
<evidence type="ECO:0000256" key="4">
    <source>
        <dbReference type="ARBA" id="ARBA00022729"/>
    </source>
</evidence>
<dbReference type="Pfam" id="PF13927">
    <property type="entry name" value="Ig_3"/>
    <property type="match status" value="1"/>
</dbReference>
<dbReference type="KEGG" id="sasa:106600388"/>
<evidence type="ECO:0000256" key="1">
    <source>
        <dbReference type="ARBA" id="ARBA00004167"/>
    </source>
</evidence>
<evidence type="ECO:0000256" key="9">
    <source>
        <dbReference type="ARBA" id="ARBA00023157"/>
    </source>
</evidence>
<dbReference type="GeneID" id="106600388"/>
<keyword evidence="3 12" id="KW-0812">Transmembrane</keyword>
<evidence type="ECO:0000256" key="10">
    <source>
        <dbReference type="ARBA" id="ARBA00023180"/>
    </source>
</evidence>
<feature type="domain" description="Ig-like" evidence="13">
    <location>
        <begin position="34"/>
        <end position="141"/>
    </location>
</feature>
<evidence type="ECO:0000256" key="8">
    <source>
        <dbReference type="ARBA" id="ARBA00023136"/>
    </source>
</evidence>
<keyword evidence="7 12" id="KW-1133">Transmembrane helix</keyword>
<evidence type="ECO:0000256" key="7">
    <source>
        <dbReference type="ARBA" id="ARBA00022989"/>
    </source>
</evidence>
<keyword evidence="6" id="KW-0130">Cell adhesion</keyword>
<dbReference type="SUPFAM" id="SSF48726">
    <property type="entry name" value="Immunoglobulin"/>
    <property type="match status" value="3"/>
</dbReference>
<dbReference type="GO" id="GO:0007156">
    <property type="term" value="P:homophilic cell adhesion via plasma membrane adhesion molecules"/>
    <property type="evidence" value="ECO:0007669"/>
    <property type="project" value="TreeGrafter"/>
</dbReference>
<dbReference type="InterPro" id="IPR007110">
    <property type="entry name" value="Ig-like_dom"/>
</dbReference>
<evidence type="ECO:0000313" key="14">
    <source>
        <dbReference type="Proteomes" id="UP001652741"/>
    </source>
</evidence>
<dbReference type="RefSeq" id="XP_014047169.2">
    <property type="nucleotide sequence ID" value="XM_014191694.2"/>
</dbReference>
<dbReference type="Proteomes" id="UP001652741">
    <property type="component" value="Chromosome ssa03"/>
</dbReference>
<dbReference type="AlphaFoldDB" id="A0A1S3R604"/>
<dbReference type="InterPro" id="IPR036179">
    <property type="entry name" value="Ig-like_dom_sf"/>
</dbReference>
<evidence type="ECO:0000256" key="12">
    <source>
        <dbReference type="SAM" id="Phobius"/>
    </source>
</evidence>
<feature type="transmembrane region" description="Helical" evidence="12">
    <location>
        <begin position="340"/>
        <end position="363"/>
    </location>
</feature>
<evidence type="ECO:0000256" key="5">
    <source>
        <dbReference type="ARBA" id="ARBA00022737"/>
    </source>
</evidence>
<name>A0A1S3R604_SALSA</name>
<comment type="subcellular location">
    <subcellularLocation>
        <location evidence="1">Membrane</location>
        <topology evidence="1">Single-pass membrane protein</topology>
    </subcellularLocation>
</comment>
<sequence>MKLPVWDQSQWEASWLVLWGFAVFVRGGFVEPPPSFALRSLTEDETRLPCQFQIQEDEQVVQVSWIKELPDGTKENIITAHRTEGHTEFGRYSGRVRFESSRSMVNSALLILTTEESDEGKYICHISTFPYGNFERKLSLTVWTFPISSLDPVVLEEGQSFHVVATCRSVARPPPRLTWDTDLPGQAQNRSSEGGAVSTHFSLHPLRSMNGMTLDCLVWHPALEQPRRISNRLVVQFPPDASVTGFDGNWYMGLKGAELRCESGGNPKPNNFTWTRDGKALPDGLTVDGARLLFGRALRQNDTGVYECVVNNGVGTRKVECNITVTETSRRVQEVIFDTLVMIIIGVAAGVLVIVMIIVIILVNRYHRSKNSKLEMELSKSMLEINTLSRQASSRRLNSVSTDPRGQNEDCILLRLDSRMKKSLMSLENHPIYKGSQSTLGGRWGTVREDDLDYLGRPVLYQSSWRECRESMRGAEMEGEREERRRRVESYLKSSNMSLAYLFLSMPHNMWLSISQDSGLHSSLVPMKPQDQDGNVGPTDIPPMLSDLGGQREGMTEGEDWSDRQDVLEVDEADCDTSSYQITEALSNHFHYSNGFLRPKPHSNAILLHPRGQNI</sequence>
<comment type="similarity">
    <text evidence="2">Belongs to the nectin family.</text>
</comment>
<dbReference type="Pfam" id="PF08205">
    <property type="entry name" value="C2-set_2"/>
    <property type="match status" value="1"/>
</dbReference>
<feature type="region of interest" description="Disordered" evidence="11">
    <location>
        <begin position="176"/>
        <end position="196"/>
    </location>
</feature>
<dbReference type="InterPro" id="IPR003598">
    <property type="entry name" value="Ig_sub2"/>
</dbReference>
<gene>
    <name evidence="15" type="primary">LOC106600388</name>
</gene>
<dbReference type="PROSITE" id="PS50835">
    <property type="entry name" value="IG_LIKE"/>
    <property type="match status" value="2"/>
</dbReference>
<evidence type="ECO:0000259" key="13">
    <source>
        <dbReference type="PROSITE" id="PS50835"/>
    </source>
</evidence>
<keyword evidence="14" id="KW-1185">Reference proteome</keyword>
<evidence type="ECO:0000313" key="15">
    <source>
        <dbReference type="RefSeq" id="XP_014047169.2"/>
    </source>
</evidence>